<evidence type="ECO:0000256" key="3">
    <source>
        <dbReference type="ARBA" id="ARBA00022448"/>
    </source>
</evidence>
<evidence type="ECO:0000313" key="15">
    <source>
        <dbReference type="EMBL" id="KAL2849922.1"/>
    </source>
</evidence>
<comment type="similarity">
    <text evidence="2">Belongs to the ferric reductase (FRE) family.</text>
</comment>
<dbReference type="InterPro" id="IPR039261">
    <property type="entry name" value="FNR_nucleotide-bd"/>
</dbReference>
<dbReference type="Pfam" id="PF08030">
    <property type="entry name" value="NAD_binding_6"/>
    <property type="match status" value="1"/>
</dbReference>
<keyword evidence="8" id="KW-0406">Ion transport</keyword>
<dbReference type="Proteomes" id="UP001610446">
    <property type="component" value="Unassembled WGS sequence"/>
</dbReference>
<evidence type="ECO:0000256" key="4">
    <source>
        <dbReference type="ARBA" id="ARBA00022692"/>
    </source>
</evidence>
<dbReference type="PANTHER" id="PTHR32361">
    <property type="entry name" value="FERRIC/CUPRIC REDUCTASE TRANSMEMBRANE COMPONENT"/>
    <property type="match status" value="1"/>
</dbReference>
<proteinExistence type="inferred from homology"/>
<dbReference type="EMBL" id="JBFXLU010000040">
    <property type="protein sequence ID" value="KAL2849922.1"/>
    <property type="molecule type" value="Genomic_DNA"/>
</dbReference>
<dbReference type="PROSITE" id="PS51384">
    <property type="entry name" value="FAD_FR"/>
    <property type="match status" value="1"/>
</dbReference>
<evidence type="ECO:0000256" key="2">
    <source>
        <dbReference type="ARBA" id="ARBA00006278"/>
    </source>
</evidence>
<feature type="region of interest" description="Disordered" evidence="11">
    <location>
        <begin position="59"/>
        <end position="106"/>
    </location>
</feature>
<keyword evidence="13" id="KW-0732">Signal</keyword>
<feature type="transmembrane region" description="Helical" evidence="12">
    <location>
        <begin position="370"/>
        <end position="395"/>
    </location>
</feature>
<keyword evidence="6 12" id="KW-1133">Transmembrane helix</keyword>
<protein>
    <submittedName>
        <fullName evidence="15">Ferric reductase NAD binding domain-containing protein</fullName>
    </submittedName>
</protein>
<feature type="compositionally biased region" description="Low complexity" evidence="11">
    <location>
        <begin position="59"/>
        <end position="104"/>
    </location>
</feature>
<feature type="domain" description="FAD-binding FR-type" evidence="14">
    <location>
        <begin position="496"/>
        <end position="631"/>
    </location>
</feature>
<feature type="transmembrane region" description="Helical" evidence="12">
    <location>
        <begin position="407"/>
        <end position="429"/>
    </location>
</feature>
<evidence type="ECO:0000256" key="6">
    <source>
        <dbReference type="ARBA" id="ARBA00022989"/>
    </source>
</evidence>
<dbReference type="PANTHER" id="PTHR32361:SF9">
    <property type="entry name" value="FERRIC REDUCTASE TRANSMEMBRANE COMPONENT 3-RELATED"/>
    <property type="match status" value="1"/>
</dbReference>
<keyword evidence="9 12" id="KW-0472">Membrane</keyword>
<feature type="transmembrane region" description="Helical" evidence="12">
    <location>
        <begin position="435"/>
        <end position="453"/>
    </location>
</feature>
<evidence type="ECO:0000256" key="12">
    <source>
        <dbReference type="SAM" id="Phobius"/>
    </source>
</evidence>
<feature type="signal peptide" evidence="13">
    <location>
        <begin position="1"/>
        <end position="19"/>
    </location>
</feature>
<feature type="transmembrane region" description="Helical" evidence="12">
    <location>
        <begin position="460"/>
        <end position="477"/>
    </location>
</feature>
<keyword evidence="16" id="KW-1185">Reference proteome</keyword>
<feature type="chain" id="PRO_5046618483" evidence="13">
    <location>
        <begin position="20"/>
        <end position="814"/>
    </location>
</feature>
<reference evidence="15 16" key="1">
    <citation type="submission" date="2024-07" db="EMBL/GenBank/DDBJ databases">
        <title>Section-level genome sequencing and comparative genomics of Aspergillus sections Usti and Cavernicolus.</title>
        <authorList>
            <consortium name="Lawrence Berkeley National Laboratory"/>
            <person name="Nybo J.L."/>
            <person name="Vesth T.C."/>
            <person name="Theobald S."/>
            <person name="Frisvad J.C."/>
            <person name="Larsen T.O."/>
            <person name="Kjaerboelling I."/>
            <person name="Rothschild-Mancinelli K."/>
            <person name="Lyhne E.K."/>
            <person name="Kogle M.E."/>
            <person name="Barry K."/>
            <person name="Clum A."/>
            <person name="Na H."/>
            <person name="Ledsgaard L."/>
            <person name="Lin J."/>
            <person name="Lipzen A."/>
            <person name="Kuo A."/>
            <person name="Riley R."/>
            <person name="Mondo S."/>
            <person name="Labutti K."/>
            <person name="Haridas S."/>
            <person name="Pangalinan J."/>
            <person name="Salamov A.A."/>
            <person name="Simmons B.A."/>
            <person name="Magnuson J.K."/>
            <person name="Chen J."/>
            <person name="Drula E."/>
            <person name="Henrissat B."/>
            <person name="Wiebenga A."/>
            <person name="Lubbers R.J."/>
            <person name="Gomes A.C."/>
            <person name="Makela M.R."/>
            <person name="Stajich J."/>
            <person name="Grigoriev I.V."/>
            <person name="Mortensen U.H."/>
            <person name="De Vries R.P."/>
            <person name="Baker S.E."/>
            <person name="Andersen M.R."/>
        </authorList>
    </citation>
    <scope>NUCLEOTIDE SEQUENCE [LARGE SCALE GENOMIC DNA]</scope>
    <source>
        <strain evidence="15 16">CBS 123904</strain>
    </source>
</reference>
<dbReference type="InterPro" id="IPR013130">
    <property type="entry name" value="Fe3_Rdtase_TM_dom"/>
</dbReference>
<name>A0ABR4KCB8_9EURO</name>
<evidence type="ECO:0000259" key="14">
    <source>
        <dbReference type="PROSITE" id="PS51384"/>
    </source>
</evidence>
<dbReference type="InterPro" id="IPR013112">
    <property type="entry name" value="FAD-bd_8"/>
</dbReference>
<feature type="transmembrane region" description="Helical" evidence="12">
    <location>
        <begin position="235"/>
        <end position="255"/>
    </location>
</feature>
<evidence type="ECO:0000256" key="13">
    <source>
        <dbReference type="SAM" id="SignalP"/>
    </source>
</evidence>
<keyword evidence="3" id="KW-0813">Transport</keyword>
<accession>A0ABR4KCB8</accession>
<keyword evidence="4 12" id="KW-0812">Transmembrane</keyword>
<evidence type="ECO:0000256" key="8">
    <source>
        <dbReference type="ARBA" id="ARBA00023065"/>
    </source>
</evidence>
<sequence>MLPKAALLALPLVTVPALAGQGGSQMAADSLEKYCFYSIYTTLTGYTFAGSTIISQSTESSSASQSSSTAHSPSSDTDTSDDQSSSSTAHGSSNTGTSSSGHGSMRARRLLRRGHGSGSTSSGACNSTMEVTSLYASAKAWCNKAQFKVTIPYWQSLCQQNSLTLMDLTAIKANVTEAYIASMPTIDPDMNVTTTAGTIHTPVLLSESYYKHAYKSYVTHDYALSKDKRFGWGLMGYWGGILLLGIVAKFAGFVASRQSAPSPRDSESNGRGMRGPKARTGILSKVVDTPMHYLRTYFVMPASFAPFLTNHQQTYYWHTVPRRMDSLIVFGFWALCIILGFVDYQSFTGNIQISSVFQQNWQYSSNRTGILSYACLPFLWLFGGRNNIFLWATNFNAQSFNIFHHHVAWACTIFAIMHSINYSVVFAYYNRRWDSVWATILMSFMLVQSITILRHKGYETFLIIHVVFAILVVYALFRHTSFDGTKWNGYLWPMVAIWAFDRTVRFVRIAYCNLNVRFGKGLLSPTSRIEYFEDSDLIRVEVFASPALSPGPGQHYSLYQPVTLKGWENHPFTLGAYVLPQSQEDRSKLIFYIRPYDGWTRRLRDQCRKGQNGIIQPKLLLEGPYSHTAPLHTFDTVLIIVGGTGIAAAVPYIIDHVSRLAEGRTRTLKIKLVWSARTNGIYSRIFCSELSTLLHHETISTRFYCTKATSLPDAKSETTSNSSSDAVATTGSVTEKKGVDVSGTPVEPMLFLTGRPEVHSLVASKANKAKASCGRLAVLTCGPAQIADDCRQTVYKIIKGGFRDIEYYKEAFGW</sequence>
<evidence type="ECO:0000313" key="16">
    <source>
        <dbReference type="Proteomes" id="UP001610446"/>
    </source>
</evidence>
<evidence type="ECO:0000256" key="7">
    <source>
        <dbReference type="ARBA" id="ARBA00023002"/>
    </source>
</evidence>
<keyword evidence="7" id="KW-0560">Oxidoreductase</keyword>
<dbReference type="SFLD" id="SFLDS00052">
    <property type="entry name" value="Ferric_Reductase_Domain"/>
    <property type="match status" value="1"/>
</dbReference>
<evidence type="ECO:0000256" key="9">
    <source>
        <dbReference type="ARBA" id="ARBA00023136"/>
    </source>
</evidence>
<comment type="subcellular location">
    <subcellularLocation>
        <location evidence="1">Membrane</location>
        <topology evidence="1">Multi-pass membrane protein</topology>
    </subcellularLocation>
</comment>
<dbReference type="Pfam" id="PF01794">
    <property type="entry name" value="Ferric_reduct"/>
    <property type="match status" value="1"/>
</dbReference>
<gene>
    <name evidence="15" type="ORF">BJY01DRAFT_233437</name>
</gene>
<evidence type="ECO:0000256" key="1">
    <source>
        <dbReference type="ARBA" id="ARBA00004141"/>
    </source>
</evidence>
<dbReference type="SUPFAM" id="SSF52343">
    <property type="entry name" value="Ferredoxin reductase-like, C-terminal NADP-linked domain"/>
    <property type="match status" value="1"/>
</dbReference>
<keyword evidence="5" id="KW-0249">Electron transport</keyword>
<feature type="region of interest" description="Disordered" evidence="11">
    <location>
        <begin position="258"/>
        <end position="277"/>
    </location>
</feature>
<keyword evidence="10" id="KW-0325">Glycoprotein</keyword>
<dbReference type="Gene3D" id="3.40.50.80">
    <property type="entry name" value="Nucleotide-binding domain of ferredoxin-NADP reductase (FNR) module"/>
    <property type="match status" value="1"/>
</dbReference>
<dbReference type="SFLD" id="SFLDG01168">
    <property type="entry name" value="Ferric_reductase_subgroup_(FRE"/>
    <property type="match status" value="1"/>
</dbReference>
<dbReference type="Pfam" id="PF08022">
    <property type="entry name" value="FAD_binding_8"/>
    <property type="match status" value="1"/>
</dbReference>
<dbReference type="InterPro" id="IPR013121">
    <property type="entry name" value="Fe_red_NAD-bd_6"/>
</dbReference>
<evidence type="ECO:0000256" key="11">
    <source>
        <dbReference type="SAM" id="MobiDB-lite"/>
    </source>
</evidence>
<dbReference type="InterPro" id="IPR017927">
    <property type="entry name" value="FAD-bd_FR_type"/>
</dbReference>
<dbReference type="CDD" id="cd06186">
    <property type="entry name" value="NOX_Duox_like_FAD_NADP"/>
    <property type="match status" value="1"/>
</dbReference>
<evidence type="ECO:0000256" key="5">
    <source>
        <dbReference type="ARBA" id="ARBA00022982"/>
    </source>
</evidence>
<dbReference type="InterPro" id="IPR051410">
    <property type="entry name" value="Ferric/Cupric_Reductase"/>
</dbReference>
<organism evidence="15 16">
    <name type="scientific">Aspergillus pseudoustus</name>
    <dbReference type="NCBI Taxonomy" id="1810923"/>
    <lineage>
        <taxon>Eukaryota</taxon>
        <taxon>Fungi</taxon>
        <taxon>Dikarya</taxon>
        <taxon>Ascomycota</taxon>
        <taxon>Pezizomycotina</taxon>
        <taxon>Eurotiomycetes</taxon>
        <taxon>Eurotiomycetidae</taxon>
        <taxon>Eurotiales</taxon>
        <taxon>Aspergillaceae</taxon>
        <taxon>Aspergillus</taxon>
        <taxon>Aspergillus subgen. Nidulantes</taxon>
    </lineage>
</organism>
<comment type="caution">
    <text evidence="15">The sequence shown here is derived from an EMBL/GenBank/DDBJ whole genome shotgun (WGS) entry which is preliminary data.</text>
</comment>
<evidence type="ECO:0000256" key="10">
    <source>
        <dbReference type="ARBA" id="ARBA00023180"/>
    </source>
</evidence>
<feature type="transmembrane region" description="Helical" evidence="12">
    <location>
        <begin position="327"/>
        <end position="347"/>
    </location>
</feature>